<gene>
    <name evidence="2" type="ORF">R2601_04718</name>
</gene>
<dbReference type="Proteomes" id="UP000006230">
    <property type="component" value="Unassembled WGS sequence"/>
</dbReference>
<keyword evidence="1" id="KW-1133">Transmembrane helix</keyword>
<accession>Q0FSG0</accession>
<reference evidence="2 3" key="1">
    <citation type="journal article" date="2010" name="J. Bacteriol.">
        <title>Genome sequences of Pelagibaca bermudensis HTCC2601T and Maritimibacter alkaliphilus HTCC2654T, the type strains of two marine Roseobacter genera.</title>
        <authorList>
            <person name="Thrash J.C."/>
            <person name="Cho J.C."/>
            <person name="Ferriera S."/>
            <person name="Johnson J."/>
            <person name="Vergin K.L."/>
            <person name="Giovannoni S.J."/>
        </authorList>
    </citation>
    <scope>NUCLEOTIDE SEQUENCE [LARGE SCALE GENOMIC DNA]</scope>
    <source>
        <strain evidence="3">DSM 26914 / JCM 13377 / KCTC 12554 / HTCC2601</strain>
    </source>
</reference>
<feature type="transmembrane region" description="Helical" evidence="1">
    <location>
        <begin position="30"/>
        <end position="50"/>
    </location>
</feature>
<keyword evidence="3" id="KW-1185">Reference proteome</keyword>
<evidence type="ECO:0000313" key="3">
    <source>
        <dbReference type="Proteomes" id="UP000006230"/>
    </source>
</evidence>
<organism evidence="2 3">
    <name type="scientific">Salipiger bermudensis (strain DSM 26914 / JCM 13377 / KCTC 12554 / HTCC2601)</name>
    <name type="common">Pelagibaca bermudensis</name>
    <dbReference type="NCBI Taxonomy" id="314265"/>
    <lineage>
        <taxon>Bacteria</taxon>
        <taxon>Pseudomonadati</taxon>
        <taxon>Pseudomonadota</taxon>
        <taxon>Alphaproteobacteria</taxon>
        <taxon>Rhodobacterales</taxon>
        <taxon>Roseobacteraceae</taxon>
        <taxon>Salipiger</taxon>
    </lineage>
</organism>
<proteinExistence type="predicted"/>
<dbReference type="GeneID" id="92503099"/>
<keyword evidence="1" id="KW-0812">Transmembrane</keyword>
<dbReference type="HOGENOM" id="CLU_2466268_0_0_5"/>
<name>Q0FSG0_SALBH</name>
<comment type="caution">
    <text evidence="2">The sequence shown here is derived from an EMBL/GenBank/DDBJ whole genome shotgun (WGS) entry which is preliminary data.</text>
</comment>
<evidence type="ECO:0000256" key="1">
    <source>
        <dbReference type="SAM" id="Phobius"/>
    </source>
</evidence>
<feature type="transmembrane region" description="Helical" evidence="1">
    <location>
        <begin position="62"/>
        <end position="82"/>
    </location>
</feature>
<dbReference type="AlphaFoldDB" id="Q0FSG0"/>
<protein>
    <submittedName>
        <fullName evidence="2">Uncharacterized protein</fullName>
    </submittedName>
</protein>
<keyword evidence="1" id="KW-0472">Membrane</keyword>
<dbReference type="EMBL" id="AATQ01000009">
    <property type="protein sequence ID" value="EAU47041.1"/>
    <property type="molecule type" value="Genomic_DNA"/>
</dbReference>
<dbReference type="RefSeq" id="WP_007802585.1">
    <property type="nucleotide sequence ID" value="NZ_DS022277.1"/>
</dbReference>
<evidence type="ECO:0000313" key="2">
    <source>
        <dbReference type="EMBL" id="EAU47041.1"/>
    </source>
</evidence>
<sequence>MDADNQYNAPAGEYESCRSMRASELPVRSGEAILAAMCAIPVAFLVAALTSLHFKLELAPALALYTLVGSVVMFGLLAYRLWRAGPRR</sequence>